<dbReference type="InterPro" id="IPR017439">
    <property type="entry name" value="Amidohydrolase"/>
</dbReference>
<reference evidence="1" key="2">
    <citation type="submission" date="2021-01" db="UniProtKB">
        <authorList>
            <consortium name="EnsemblPlants"/>
        </authorList>
    </citation>
    <scope>IDENTIFICATION</scope>
</reference>
<dbReference type="Gramene" id="QL12p025251:mrna">
    <property type="protein sequence ID" value="QL12p025251:mrna"/>
    <property type="gene ID" value="QL12p025251"/>
</dbReference>
<dbReference type="InParanoid" id="A0A7N2N4J2"/>
<dbReference type="AlphaFoldDB" id="A0A7N2N4J2"/>
<proteinExistence type="predicted"/>
<dbReference type="SUPFAM" id="SSF55031">
    <property type="entry name" value="Bacterial exopeptidase dimerisation domain"/>
    <property type="match status" value="1"/>
</dbReference>
<dbReference type="OMA" id="YASITMG"/>
<keyword evidence="2" id="KW-1185">Reference proteome</keyword>
<protein>
    <submittedName>
        <fullName evidence="1">Uncharacterized protein</fullName>
    </submittedName>
</protein>
<dbReference type="Proteomes" id="UP000594261">
    <property type="component" value="Chromosome 12"/>
</dbReference>
<evidence type="ECO:0000313" key="2">
    <source>
        <dbReference type="Proteomes" id="UP000594261"/>
    </source>
</evidence>
<dbReference type="InterPro" id="IPR036264">
    <property type="entry name" value="Bact_exopeptidase_dim_dom"/>
</dbReference>
<reference evidence="1 2" key="1">
    <citation type="journal article" date="2016" name="G3 (Bethesda)">
        <title>First Draft Assembly and Annotation of the Genome of a California Endemic Oak Quercus lobata Nee (Fagaceae).</title>
        <authorList>
            <person name="Sork V.L."/>
            <person name="Fitz-Gibbon S.T."/>
            <person name="Puiu D."/>
            <person name="Crepeau M."/>
            <person name="Gugger P.F."/>
            <person name="Sherman R."/>
            <person name="Stevens K."/>
            <person name="Langley C.H."/>
            <person name="Pellegrini M."/>
            <person name="Salzberg S.L."/>
        </authorList>
    </citation>
    <scope>NUCLEOTIDE SEQUENCE [LARGE SCALE GENOMIC DNA]</scope>
    <source>
        <strain evidence="1 2">cv. SW786</strain>
    </source>
</reference>
<dbReference type="Gene3D" id="3.40.630.10">
    <property type="entry name" value="Zn peptidases"/>
    <property type="match status" value="1"/>
</dbReference>
<dbReference type="EnsemblPlants" id="QL12p025251:mrna">
    <property type="protein sequence ID" value="QL12p025251:mrna"/>
    <property type="gene ID" value="QL12p025251"/>
</dbReference>
<dbReference type="SUPFAM" id="SSF53187">
    <property type="entry name" value="Zn-dependent exopeptidases"/>
    <property type="match status" value="1"/>
</dbReference>
<dbReference type="PANTHER" id="PTHR11014">
    <property type="entry name" value="PEPTIDASE M20 FAMILY MEMBER"/>
    <property type="match status" value="1"/>
</dbReference>
<organism evidence="1 2">
    <name type="scientific">Quercus lobata</name>
    <name type="common">Valley oak</name>
    <dbReference type="NCBI Taxonomy" id="97700"/>
    <lineage>
        <taxon>Eukaryota</taxon>
        <taxon>Viridiplantae</taxon>
        <taxon>Streptophyta</taxon>
        <taxon>Embryophyta</taxon>
        <taxon>Tracheophyta</taxon>
        <taxon>Spermatophyta</taxon>
        <taxon>Magnoliopsida</taxon>
        <taxon>eudicotyledons</taxon>
        <taxon>Gunneridae</taxon>
        <taxon>Pentapetalae</taxon>
        <taxon>rosids</taxon>
        <taxon>fabids</taxon>
        <taxon>Fagales</taxon>
        <taxon>Fagaceae</taxon>
        <taxon>Quercus</taxon>
    </lineage>
</organism>
<dbReference type="EMBL" id="LRBV02000012">
    <property type="status" value="NOT_ANNOTATED_CDS"/>
    <property type="molecule type" value="Genomic_DNA"/>
</dbReference>
<dbReference type="PANTHER" id="PTHR11014:SF140">
    <property type="entry name" value="IAA-AMINO ACID HYDROLASE ILR1-LIKE 3"/>
    <property type="match status" value="1"/>
</dbReference>
<sequence>MDLSSNYAYPEKKSSSLNRQLHFCCCCFGGRKVLSVTYVKGGTTLDTIPTYVEIGGTLRSLTIEGIRQLRQRLKEVGKLLLGPQNVKVGVKMMVVEDFANYQELIPGVMLGIGIGNEDLGSVHSPHSPYFFLDENVLPIGAALHTSLAEIYLSKHQCALVP</sequence>
<name>A0A7N2N4J2_QUELO</name>
<accession>A0A7N2N4J2</accession>
<evidence type="ECO:0000313" key="1">
    <source>
        <dbReference type="EnsemblPlants" id="QL12p025251:mrna"/>
    </source>
</evidence>
<dbReference type="GO" id="GO:0016787">
    <property type="term" value="F:hydrolase activity"/>
    <property type="evidence" value="ECO:0007669"/>
    <property type="project" value="InterPro"/>
</dbReference>